<feature type="non-terminal residue" evidence="1">
    <location>
        <position position="1"/>
    </location>
</feature>
<comment type="caution">
    <text evidence="1">The sequence shown here is derived from an EMBL/GenBank/DDBJ whole genome shotgun (WGS) entry which is preliminary data.</text>
</comment>
<accession>A0A0F9JGK6</accession>
<name>A0A0F9JGK6_9ZZZZ</name>
<dbReference type="AlphaFoldDB" id="A0A0F9JGK6"/>
<dbReference type="EMBL" id="LAZR01010069">
    <property type="protein sequence ID" value="KKM68984.1"/>
    <property type="molecule type" value="Genomic_DNA"/>
</dbReference>
<gene>
    <name evidence="1" type="ORF">LCGC14_1455330</name>
</gene>
<proteinExistence type="predicted"/>
<evidence type="ECO:0000313" key="1">
    <source>
        <dbReference type="EMBL" id="KKM68984.1"/>
    </source>
</evidence>
<organism evidence="1">
    <name type="scientific">marine sediment metagenome</name>
    <dbReference type="NCBI Taxonomy" id="412755"/>
    <lineage>
        <taxon>unclassified sequences</taxon>
        <taxon>metagenomes</taxon>
        <taxon>ecological metagenomes</taxon>
    </lineage>
</organism>
<sequence length="526" mass="58563">NNPSIFRYDPIEIGKAKRKGGIGKATIGTAEQRTENLPYNKDVLVSFRAMTSMDAKDIFLNRSLEIMRAQHNVLIGLGKMTTSQSDLLIDYTNTTLLNVPTPTTIALNKSLDKFFKSGSGRIDKVFNVIMEALNGQKPTGNPVSALTNTWGKAITNTYIALRPKLALRNMFQSLYMQPFVGIGNTAKAIASPIPEGLKPFLKRSGVFRKSMLQSEEHMGSERGFKSQVAGEVFTTSHGPFNVTNVSKGHYFNFIDKLNSNRGLATKSGKELRVKVKATGEKNWREYMAPDEKVMFEYGLDKMIQTTQFVYDAPGMPGIFRSQAGKVAFKLQSYPMNYAFSYIDALYKEAKTGRPLWLKDNMAPDYKLTTWERMGMLKHFVGLSLVVGGIRSAFDLDYSSIVGFSIAPDKITEGKGFGKLPIRPGVFGFRPSLAFQVFDSIQTAAFSENEYEKAQAYRSLKTLGLIPIGAKAAGGYAAFDLLKATKEKSRTGLLFKQVPKSKRKKRYIKPAPYVPFKTFPTPKPFGR</sequence>
<reference evidence="1" key="1">
    <citation type="journal article" date="2015" name="Nature">
        <title>Complex archaea that bridge the gap between prokaryotes and eukaryotes.</title>
        <authorList>
            <person name="Spang A."/>
            <person name="Saw J.H."/>
            <person name="Jorgensen S.L."/>
            <person name="Zaremba-Niedzwiedzka K."/>
            <person name="Martijn J."/>
            <person name="Lind A.E."/>
            <person name="van Eijk R."/>
            <person name="Schleper C."/>
            <person name="Guy L."/>
            <person name="Ettema T.J."/>
        </authorList>
    </citation>
    <scope>NUCLEOTIDE SEQUENCE</scope>
</reference>
<protein>
    <submittedName>
        <fullName evidence="1">Uncharacterized protein</fullName>
    </submittedName>
</protein>